<dbReference type="SMART" id="SM00342">
    <property type="entry name" value="HTH_ARAC"/>
    <property type="match status" value="1"/>
</dbReference>
<comment type="caution">
    <text evidence="5">The sequence shown here is derived from an EMBL/GenBank/DDBJ whole genome shotgun (WGS) entry which is preliminary data.</text>
</comment>
<accession>A0ABS5Q9A3</accession>
<keyword evidence="2" id="KW-0238">DNA-binding</keyword>
<dbReference type="SUPFAM" id="SSF46689">
    <property type="entry name" value="Homeodomain-like"/>
    <property type="match status" value="1"/>
</dbReference>
<evidence type="ECO:0000313" key="5">
    <source>
        <dbReference type="EMBL" id="MBS7810300.1"/>
    </source>
</evidence>
<name>A0ABS5Q9A3_9PROT</name>
<dbReference type="InterPro" id="IPR018060">
    <property type="entry name" value="HTH_AraC"/>
</dbReference>
<evidence type="ECO:0000259" key="4">
    <source>
        <dbReference type="PROSITE" id="PS01124"/>
    </source>
</evidence>
<dbReference type="EMBL" id="JAHCDA010000001">
    <property type="protein sequence ID" value="MBS7810300.1"/>
    <property type="molecule type" value="Genomic_DNA"/>
</dbReference>
<keyword evidence="1" id="KW-0805">Transcription regulation</keyword>
<dbReference type="PANTHER" id="PTHR47893">
    <property type="entry name" value="REGULATORY PROTEIN PCHR"/>
    <property type="match status" value="1"/>
</dbReference>
<dbReference type="InterPro" id="IPR053142">
    <property type="entry name" value="PchR_regulatory_protein"/>
</dbReference>
<dbReference type="RefSeq" id="WP_213668927.1">
    <property type="nucleotide sequence ID" value="NZ_JAHCDA010000001.1"/>
</dbReference>
<dbReference type="InterPro" id="IPR009057">
    <property type="entry name" value="Homeodomain-like_sf"/>
</dbReference>
<dbReference type="PRINTS" id="PR00032">
    <property type="entry name" value="HTHARAC"/>
</dbReference>
<reference evidence="5 6" key="1">
    <citation type="submission" date="2021-05" db="EMBL/GenBank/DDBJ databases">
        <title>Roseococcus sp. XZZS9, whole genome shotgun sequencing project.</title>
        <authorList>
            <person name="Zhao G."/>
            <person name="Shen L."/>
        </authorList>
    </citation>
    <scope>NUCLEOTIDE SEQUENCE [LARGE SCALE GENOMIC DNA]</scope>
    <source>
        <strain evidence="5 6">XZZS9</strain>
    </source>
</reference>
<dbReference type="InterPro" id="IPR018062">
    <property type="entry name" value="HTH_AraC-typ_CS"/>
</dbReference>
<dbReference type="InterPro" id="IPR020449">
    <property type="entry name" value="Tscrpt_reg_AraC-type_HTH"/>
</dbReference>
<evidence type="ECO:0000313" key="6">
    <source>
        <dbReference type="Proteomes" id="UP000766336"/>
    </source>
</evidence>
<dbReference type="PANTHER" id="PTHR47893:SF1">
    <property type="entry name" value="REGULATORY PROTEIN PCHR"/>
    <property type="match status" value="1"/>
</dbReference>
<evidence type="ECO:0000256" key="1">
    <source>
        <dbReference type="ARBA" id="ARBA00023015"/>
    </source>
</evidence>
<gene>
    <name evidence="5" type="ORF">KHU32_05080</name>
</gene>
<sequence>MPQALQLHAPLRLEEFTLRPAPDHTAKRSLQTEMERRRLTSPQVSGLCRSFAIRPDFDLTLYDMLMGLARQVGLNEKKLKAGFRTQFGTSVIGFLQDVRLRAAHRLLLEGRSSVTEVAMAVGYANPSHFALMFRRRYGVSPSALRR</sequence>
<keyword evidence="3" id="KW-0804">Transcription</keyword>
<dbReference type="Proteomes" id="UP000766336">
    <property type="component" value="Unassembled WGS sequence"/>
</dbReference>
<dbReference type="PROSITE" id="PS00041">
    <property type="entry name" value="HTH_ARAC_FAMILY_1"/>
    <property type="match status" value="1"/>
</dbReference>
<organism evidence="5 6">
    <name type="scientific">Roseococcus pinisoli</name>
    <dbReference type="NCBI Taxonomy" id="2835040"/>
    <lineage>
        <taxon>Bacteria</taxon>
        <taxon>Pseudomonadati</taxon>
        <taxon>Pseudomonadota</taxon>
        <taxon>Alphaproteobacteria</taxon>
        <taxon>Acetobacterales</taxon>
        <taxon>Roseomonadaceae</taxon>
        <taxon>Roseococcus</taxon>
    </lineage>
</organism>
<keyword evidence="6" id="KW-1185">Reference proteome</keyword>
<protein>
    <submittedName>
        <fullName evidence="5">Helix-turn-helix transcriptional regulator</fullName>
    </submittedName>
</protein>
<feature type="domain" description="HTH araC/xylS-type" evidence="4">
    <location>
        <begin position="68"/>
        <end position="146"/>
    </location>
</feature>
<dbReference type="PROSITE" id="PS01124">
    <property type="entry name" value="HTH_ARAC_FAMILY_2"/>
    <property type="match status" value="1"/>
</dbReference>
<evidence type="ECO:0000256" key="3">
    <source>
        <dbReference type="ARBA" id="ARBA00023163"/>
    </source>
</evidence>
<proteinExistence type="predicted"/>
<dbReference type="Gene3D" id="1.10.10.60">
    <property type="entry name" value="Homeodomain-like"/>
    <property type="match status" value="1"/>
</dbReference>
<dbReference type="Pfam" id="PF12833">
    <property type="entry name" value="HTH_18"/>
    <property type="match status" value="1"/>
</dbReference>
<evidence type="ECO:0000256" key="2">
    <source>
        <dbReference type="ARBA" id="ARBA00023125"/>
    </source>
</evidence>